<keyword evidence="4 6" id="KW-1133">Transmembrane helix</keyword>
<dbReference type="AlphaFoldDB" id="A0A915KQW3"/>
<organism evidence="8 9">
    <name type="scientific">Romanomermis culicivorax</name>
    <name type="common">Nematode worm</name>
    <dbReference type="NCBI Taxonomy" id="13658"/>
    <lineage>
        <taxon>Eukaryota</taxon>
        <taxon>Metazoa</taxon>
        <taxon>Ecdysozoa</taxon>
        <taxon>Nematoda</taxon>
        <taxon>Enoplea</taxon>
        <taxon>Dorylaimia</taxon>
        <taxon>Mermithida</taxon>
        <taxon>Mermithoidea</taxon>
        <taxon>Mermithidae</taxon>
        <taxon>Romanomermis</taxon>
    </lineage>
</organism>
<evidence type="ECO:0000256" key="1">
    <source>
        <dbReference type="ARBA" id="ARBA00004141"/>
    </source>
</evidence>
<feature type="transmembrane region" description="Helical" evidence="6">
    <location>
        <begin position="139"/>
        <end position="165"/>
    </location>
</feature>
<dbReference type="Pfam" id="PF00083">
    <property type="entry name" value="Sugar_tr"/>
    <property type="match status" value="1"/>
</dbReference>
<evidence type="ECO:0000256" key="5">
    <source>
        <dbReference type="ARBA" id="ARBA00023136"/>
    </source>
</evidence>
<reference evidence="9" key="1">
    <citation type="submission" date="2022-11" db="UniProtKB">
        <authorList>
            <consortium name="WormBaseParasite"/>
        </authorList>
    </citation>
    <scope>IDENTIFICATION</scope>
</reference>
<feature type="transmembrane region" description="Helical" evidence="6">
    <location>
        <begin position="394"/>
        <end position="418"/>
    </location>
</feature>
<protein>
    <submittedName>
        <fullName evidence="9">Major facilitator superfamily (MFS) profile domain-containing protein</fullName>
    </submittedName>
</protein>
<feature type="transmembrane region" description="Helical" evidence="6">
    <location>
        <begin position="12"/>
        <end position="31"/>
    </location>
</feature>
<dbReference type="InterPro" id="IPR036259">
    <property type="entry name" value="MFS_trans_sf"/>
</dbReference>
<evidence type="ECO:0000313" key="9">
    <source>
        <dbReference type="WBParaSite" id="nRc.2.0.1.t40859-RA"/>
    </source>
</evidence>
<dbReference type="Proteomes" id="UP000887565">
    <property type="component" value="Unplaced"/>
</dbReference>
<keyword evidence="5 6" id="KW-0472">Membrane</keyword>
<dbReference type="PANTHER" id="PTHR23503:SF8">
    <property type="entry name" value="FACILITATED GLUCOSE TRANSPORTER PROTEIN 1"/>
    <property type="match status" value="1"/>
</dbReference>
<feature type="transmembrane region" description="Helical" evidence="6">
    <location>
        <begin position="358"/>
        <end position="382"/>
    </location>
</feature>
<dbReference type="PROSITE" id="PS00217">
    <property type="entry name" value="SUGAR_TRANSPORT_2"/>
    <property type="match status" value="1"/>
</dbReference>
<comment type="subcellular location">
    <subcellularLocation>
        <location evidence="1">Membrane</location>
        <topology evidence="1">Multi-pass membrane protein</topology>
    </subcellularLocation>
</comment>
<dbReference type="GO" id="GO:0015149">
    <property type="term" value="F:hexose transmembrane transporter activity"/>
    <property type="evidence" value="ECO:0007669"/>
    <property type="project" value="TreeGrafter"/>
</dbReference>
<dbReference type="WBParaSite" id="nRc.2.0.1.t40859-RA">
    <property type="protein sequence ID" value="nRc.2.0.1.t40859-RA"/>
    <property type="gene ID" value="nRc.2.0.1.g40859"/>
</dbReference>
<dbReference type="InterPro" id="IPR005828">
    <property type="entry name" value="MFS_sugar_transport-like"/>
</dbReference>
<dbReference type="InterPro" id="IPR020846">
    <property type="entry name" value="MFS_dom"/>
</dbReference>
<evidence type="ECO:0000256" key="6">
    <source>
        <dbReference type="SAM" id="Phobius"/>
    </source>
</evidence>
<dbReference type="PROSITE" id="PS50850">
    <property type="entry name" value="MFS"/>
    <property type="match status" value="1"/>
</dbReference>
<dbReference type="PANTHER" id="PTHR23503">
    <property type="entry name" value="SOLUTE CARRIER FAMILY 2"/>
    <property type="match status" value="1"/>
</dbReference>
<dbReference type="Gene3D" id="1.20.1250.20">
    <property type="entry name" value="MFS general substrate transporter like domains"/>
    <property type="match status" value="1"/>
</dbReference>
<evidence type="ECO:0000259" key="7">
    <source>
        <dbReference type="PROSITE" id="PS50850"/>
    </source>
</evidence>
<keyword evidence="8" id="KW-1185">Reference proteome</keyword>
<sequence length="534" mass="58389">MESTSSTASKYPSARLTLTAALVSLLTYFPVGYHYSVLNVAHQIFAGMVNGSLDTGRKLDFSKNETFDEDFAQNFNVEALVASTLALWQAGAAFGSLNACWAMEKFGRKRTLLILANFLQIAGSSAMGFSVLGARSENFLLFMMTGRFVAGLASGLVCVGLRVFLSECSPDAFRGTVNSFGGVVMFLGVISATVLGLPEFLGTTDHFGYLVALCVVPASLGLFLDLFLPSTPKFLYLNRRDREEAEKSLNFYHGSSAEIDLLFKEYDREAKLTMDELGFFDAIKQKSVRLPLFMSFVAGLCFSSTGIDIYDTYSTEIFHHFGLSEHSAQFSSTLFNLAGLFSAILTVFLVDKMPRRKLLLYSLTTCFVCALIVVFMSLLSLISGGHNSETVGYTSVAVLSVATFAYGLGPGAVLEALFAELSPHKIRSAAGAVSETSFWTSNVLYIFAFPLLFRWTGPPAALLFVLPLGLCLAYFWFRLPETGRSSVYQVARNMKCVQDKGQLLRGNTKHVTLVDDSGEEYLDDFLAKGDPQVA</sequence>
<feature type="transmembrane region" description="Helical" evidence="6">
    <location>
        <begin position="459"/>
        <end position="477"/>
    </location>
</feature>
<feature type="transmembrane region" description="Helical" evidence="6">
    <location>
        <begin position="430"/>
        <end position="453"/>
    </location>
</feature>
<evidence type="ECO:0000313" key="8">
    <source>
        <dbReference type="Proteomes" id="UP000887565"/>
    </source>
</evidence>
<keyword evidence="3 6" id="KW-0812">Transmembrane</keyword>
<dbReference type="InterPro" id="IPR045263">
    <property type="entry name" value="GLUT"/>
</dbReference>
<feature type="transmembrane region" description="Helical" evidence="6">
    <location>
        <begin position="330"/>
        <end position="351"/>
    </location>
</feature>
<evidence type="ECO:0000256" key="4">
    <source>
        <dbReference type="ARBA" id="ARBA00022989"/>
    </source>
</evidence>
<feature type="transmembrane region" description="Helical" evidence="6">
    <location>
        <begin position="207"/>
        <end position="228"/>
    </location>
</feature>
<keyword evidence="2" id="KW-0813">Transport</keyword>
<proteinExistence type="predicted"/>
<evidence type="ECO:0000256" key="2">
    <source>
        <dbReference type="ARBA" id="ARBA00022448"/>
    </source>
</evidence>
<dbReference type="InterPro" id="IPR005829">
    <property type="entry name" value="Sugar_transporter_CS"/>
</dbReference>
<feature type="domain" description="Major facilitator superfamily (MFS) profile" evidence="7">
    <location>
        <begin position="20"/>
        <end position="483"/>
    </location>
</feature>
<name>A0A915KQW3_ROMCU</name>
<dbReference type="SUPFAM" id="SSF103473">
    <property type="entry name" value="MFS general substrate transporter"/>
    <property type="match status" value="1"/>
</dbReference>
<dbReference type="GO" id="GO:0016020">
    <property type="term" value="C:membrane"/>
    <property type="evidence" value="ECO:0007669"/>
    <property type="project" value="UniProtKB-SubCell"/>
</dbReference>
<accession>A0A915KQW3</accession>
<evidence type="ECO:0000256" key="3">
    <source>
        <dbReference type="ARBA" id="ARBA00022692"/>
    </source>
</evidence>
<dbReference type="OMA" id="MQKEYNA"/>
<feature type="transmembrane region" description="Helical" evidence="6">
    <location>
        <begin position="112"/>
        <end position="133"/>
    </location>
</feature>
<feature type="transmembrane region" description="Helical" evidence="6">
    <location>
        <begin position="177"/>
        <end position="195"/>
    </location>
</feature>
<feature type="transmembrane region" description="Helical" evidence="6">
    <location>
        <begin position="290"/>
        <end position="310"/>
    </location>
</feature>